<evidence type="ECO:0000313" key="8">
    <source>
        <dbReference type="Proteomes" id="UP000645828"/>
    </source>
</evidence>
<comment type="function">
    <text evidence="4">Component of the large ribosomal subunit. The ribosome is a large ribonucleoprotein complex responsible for the synthesis of proteins in the cell.</text>
</comment>
<evidence type="ECO:0000313" key="7">
    <source>
        <dbReference type="EMBL" id="CAD7675955.1"/>
    </source>
</evidence>
<dbReference type="InterPro" id="IPR012678">
    <property type="entry name" value="Ribosomal_uL23/eL15/eS24_sf"/>
</dbReference>
<dbReference type="Gene3D" id="3.40.1120.10">
    <property type="entry name" value="Ribosomal protein l15e"/>
    <property type="match status" value="2"/>
</dbReference>
<dbReference type="SUPFAM" id="SSF54189">
    <property type="entry name" value="Ribosomal proteins S24e, L23 and L15e"/>
    <property type="match status" value="1"/>
</dbReference>
<dbReference type="AlphaFoldDB" id="A0A811YIY6"/>
<keyword evidence="2 6" id="KW-0689">Ribosomal protein</keyword>
<dbReference type="EMBL" id="CAJHUB010000676">
    <property type="protein sequence ID" value="CAD7675955.1"/>
    <property type="molecule type" value="Genomic_DNA"/>
</dbReference>
<dbReference type="GO" id="GO:0003723">
    <property type="term" value="F:RNA binding"/>
    <property type="evidence" value="ECO:0007669"/>
    <property type="project" value="TreeGrafter"/>
</dbReference>
<dbReference type="InterPro" id="IPR024794">
    <property type="entry name" value="Rbsml_eL15_core_dom_sf"/>
</dbReference>
<sequence>MEEKAVQCNALSSQDALLAVPPALWASQGPCPIWPNRAHRLGYKTKQGYVIYWIHVCCKHLVPKGATYSKPIHHWVNQFKFAQNLQSVAEEGAGCHCVALRVLNSYWVGEESLSHKHREMRGLTSTGHEFHHTIGGSCHAAWRRCNTLQLHHYC</sequence>
<evidence type="ECO:0000256" key="5">
    <source>
        <dbReference type="ARBA" id="ARBA00046623"/>
    </source>
</evidence>
<gene>
    <name evidence="7" type="ORF">NYPRO_LOCUS8750</name>
</gene>
<comment type="caution">
    <text evidence="7">The sequence shown here is derived from an EMBL/GenBank/DDBJ whole genome shotgun (WGS) entry which is preliminary data.</text>
</comment>
<evidence type="ECO:0000256" key="3">
    <source>
        <dbReference type="ARBA" id="ARBA00023274"/>
    </source>
</evidence>
<evidence type="ECO:0000256" key="4">
    <source>
        <dbReference type="ARBA" id="ARBA00034092"/>
    </source>
</evidence>
<dbReference type="SMART" id="SM01384">
    <property type="entry name" value="Ribosomal_L15e"/>
    <property type="match status" value="1"/>
</dbReference>
<dbReference type="Proteomes" id="UP000645828">
    <property type="component" value="Unassembled WGS sequence"/>
</dbReference>
<keyword evidence="8" id="KW-1185">Reference proteome</keyword>
<evidence type="ECO:0000256" key="2">
    <source>
        <dbReference type="ARBA" id="ARBA00022980"/>
    </source>
</evidence>
<dbReference type="GO" id="GO:0002181">
    <property type="term" value="P:cytoplasmic translation"/>
    <property type="evidence" value="ECO:0007669"/>
    <property type="project" value="TreeGrafter"/>
</dbReference>
<name>A0A811YIY6_NYCPR</name>
<evidence type="ECO:0000256" key="1">
    <source>
        <dbReference type="ARBA" id="ARBA00006857"/>
    </source>
</evidence>
<protein>
    <recommendedName>
        <fullName evidence="6">Ribosomal protein L15</fullName>
    </recommendedName>
</protein>
<dbReference type="InterPro" id="IPR000439">
    <property type="entry name" value="Ribosomal_eL15"/>
</dbReference>
<organism evidence="7 8">
    <name type="scientific">Nyctereutes procyonoides</name>
    <name type="common">Raccoon dog</name>
    <name type="synonym">Canis procyonoides</name>
    <dbReference type="NCBI Taxonomy" id="34880"/>
    <lineage>
        <taxon>Eukaryota</taxon>
        <taxon>Metazoa</taxon>
        <taxon>Chordata</taxon>
        <taxon>Craniata</taxon>
        <taxon>Vertebrata</taxon>
        <taxon>Euteleostomi</taxon>
        <taxon>Mammalia</taxon>
        <taxon>Eutheria</taxon>
        <taxon>Laurasiatheria</taxon>
        <taxon>Carnivora</taxon>
        <taxon>Caniformia</taxon>
        <taxon>Canidae</taxon>
        <taxon>Nyctereutes</taxon>
    </lineage>
</organism>
<accession>A0A811YIY6</accession>
<dbReference type="PANTHER" id="PTHR11847">
    <property type="entry name" value="RIBOSOMAL PROTEIN L15"/>
    <property type="match status" value="1"/>
</dbReference>
<dbReference type="PANTHER" id="PTHR11847:SF27">
    <property type="entry name" value="LARGE RIBOSOMAL SUBUNIT PROTEIN EL15"/>
    <property type="match status" value="1"/>
</dbReference>
<comment type="similarity">
    <text evidence="1 6">Belongs to the eukaryotic ribosomal protein eL15 family.</text>
</comment>
<comment type="subunit">
    <text evidence="5">Component of the large ribosomal subunit. Interacts with IFIT1 (via TPR repeats 1-4).</text>
</comment>
<proteinExistence type="inferred from homology"/>
<dbReference type="Pfam" id="PF00827">
    <property type="entry name" value="Ribosomal_L15e"/>
    <property type="match status" value="1"/>
</dbReference>
<dbReference type="GO" id="GO:0022625">
    <property type="term" value="C:cytosolic large ribosomal subunit"/>
    <property type="evidence" value="ECO:0007669"/>
    <property type="project" value="TreeGrafter"/>
</dbReference>
<dbReference type="GO" id="GO:0003735">
    <property type="term" value="F:structural constituent of ribosome"/>
    <property type="evidence" value="ECO:0007669"/>
    <property type="project" value="InterPro"/>
</dbReference>
<evidence type="ECO:0000256" key="6">
    <source>
        <dbReference type="RuleBase" id="RU000663"/>
    </source>
</evidence>
<keyword evidence="3 6" id="KW-0687">Ribonucleoprotein</keyword>
<reference evidence="7" key="1">
    <citation type="submission" date="2020-12" db="EMBL/GenBank/DDBJ databases">
        <authorList>
            <consortium name="Molecular Ecology Group"/>
        </authorList>
    </citation>
    <scope>NUCLEOTIDE SEQUENCE</scope>
    <source>
        <strain evidence="7">TBG_1078</strain>
    </source>
</reference>